<dbReference type="EMBL" id="JACKTY010000029">
    <property type="protein sequence ID" value="MCV7227352.1"/>
    <property type="molecule type" value="Genomic_DNA"/>
</dbReference>
<keyword evidence="1" id="KW-0472">Membrane</keyword>
<proteinExistence type="predicted"/>
<sequence>MSGRDLGISVTAIALTVIFAGLVALIGFFSLAFLDSCQPAYCSAGGAVTAVVITVLTLAAVGLAGVVITIVRLVQRKPAWPFAVGMFGLCMLTCVLGSTGYVMATGLTWS</sequence>
<keyword evidence="3" id="KW-1185">Reference proteome</keyword>
<organism evidence="2 3">
    <name type="scientific">Mycolicibacterium komossense</name>
    <dbReference type="NCBI Taxonomy" id="1779"/>
    <lineage>
        <taxon>Bacteria</taxon>
        <taxon>Bacillati</taxon>
        <taxon>Actinomycetota</taxon>
        <taxon>Actinomycetes</taxon>
        <taxon>Mycobacteriales</taxon>
        <taxon>Mycobacteriaceae</taxon>
        <taxon>Mycolicibacterium</taxon>
    </lineage>
</organism>
<reference evidence="2 3" key="1">
    <citation type="journal article" date="2022" name="BMC Genomics">
        <title>Comparative genome analysis of mycobacteria focusing on tRNA and non-coding RNA.</title>
        <authorList>
            <person name="Behra P.R.K."/>
            <person name="Pettersson B.M.F."/>
            <person name="Ramesh M."/>
            <person name="Das S."/>
            <person name="Dasgupta S."/>
            <person name="Kirsebom L.A."/>
        </authorList>
    </citation>
    <scope>NUCLEOTIDE SEQUENCE [LARGE SCALE GENOMIC DNA]</scope>
    <source>
        <strain evidence="2 3">DSM 44078</strain>
    </source>
</reference>
<dbReference type="Proteomes" id="UP001526201">
    <property type="component" value="Unassembled WGS sequence"/>
</dbReference>
<evidence type="ECO:0000256" key="1">
    <source>
        <dbReference type="SAM" id="Phobius"/>
    </source>
</evidence>
<name>A0ABT3CD69_9MYCO</name>
<gene>
    <name evidence="2" type="ORF">H7J73_15060</name>
</gene>
<feature type="transmembrane region" description="Helical" evidence="1">
    <location>
        <begin position="46"/>
        <end position="70"/>
    </location>
</feature>
<accession>A0ABT3CD69</accession>
<evidence type="ECO:0000313" key="2">
    <source>
        <dbReference type="EMBL" id="MCV7227352.1"/>
    </source>
</evidence>
<evidence type="ECO:0000313" key="3">
    <source>
        <dbReference type="Proteomes" id="UP001526201"/>
    </source>
</evidence>
<keyword evidence="1" id="KW-0812">Transmembrane</keyword>
<comment type="caution">
    <text evidence="2">The sequence shown here is derived from an EMBL/GenBank/DDBJ whole genome shotgun (WGS) entry which is preliminary data.</text>
</comment>
<feature type="transmembrane region" description="Helical" evidence="1">
    <location>
        <begin position="82"/>
        <end position="104"/>
    </location>
</feature>
<keyword evidence="1" id="KW-1133">Transmembrane helix</keyword>
<feature type="transmembrane region" description="Helical" evidence="1">
    <location>
        <begin position="12"/>
        <end position="34"/>
    </location>
</feature>
<protein>
    <submittedName>
        <fullName evidence="2">Uncharacterized protein</fullName>
    </submittedName>
</protein>